<dbReference type="CDD" id="cd00143">
    <property type="entry name" value="PP2Cc"/>
    <property type="match status" value="1"/>
</dbReference>
<evidence type="ECO:0000256" key="3">
    <source>
        <dbReference type="SAM" id="MobiDB-lite"/>
    </source>
</evidence>
<dbReference type="Pfam" id="PF00481">
    <property type="entry name" value="PP2C"/>
    <property type="match status" value="1"/>
</dbReference>
<keyword evidence="2" id="KW-0472">Membrane</keyword>
<dbReference type="GO" id="GO:0004722">
    <property type="term" value="F:protein serine/threonine phosphatase activity"/>
    <property type="evidence" value="ECO:0007669"/>
    <property type="project" value="InterPro"/>
</dbReference>
<organism evidence="5 6">
    <name type="scientific">Halteria grandinella</name>
    <dbReference type="NCBI Taxonomy" id="5974"/>
    <lineage>
        <taxon>Eukaryota</taxon>
        <taxon>Sar</taxon>
        <taxon>Alveolata</taxon>
        <taxon>Ciliophora</taxon>
        <taxon>Intramacronucleata</taxon>
        <taxon>Spirotrichea</taxon>
        <taxon>Stichotrichia</taxon>
        <taxon>Sporadotrichida</taxon>
        <taxon>Halteriidae</taxon>
        <taxon>Halteria</taxon>
    </lineage>
</organism>
<dbReference type="PROSITE" id="PS51746">
    <property type="entry name" value="PPM_2"/>
    <property type="match status" value="1"/>
</dbReference>
<evidence type="ECO:0000256" key="2">
    <source>
        <dbReference type="ARBA" id="ARBA00023136"/>
    </source>
</evidence>
<evidence type="ECO:0000256" key="1">
    <source>
        <dbReference type="ARBA" id="ARBA00004370"/>
    </source>
</evidence>
<evidence type="ECO:0000259" key="4">
    <source>
        <dbReference type="PROSITE" id="PS51746"/>
    </source>
</evidence>
<feature type="region of interest" description="Disordered" evidence="3">
    <location>
        <begin position="88"/>
        <end position="125"/>
    </location>
</feature>
<sequence>MIPNIKKTNQDSSLIVRDLAGVKGLWLFGIMDGHGVNGHLVSDLVKRTLPSVLASIINGRNFDNTRKSLISGKKNLIKKSIQSRNTYLPPLVNGSVKGRGSQNNSFNYQPQNGESSTDPYQSGDATFQDTWLTSDPILRDRQIHESFRICQDKIEQMNDMSKLDSMFSGTTVVTVLMQGDTVVCANSGDSRAIMCSTNSAGVWYYKALSRDHKPEEQDEANRVRKMNGRIEQSRMIPQGGGLPQFFGPKRVWLKTKQAPGLAMTRSLGDLVAKSVGVTYEPEIKSFTDLKQGTDKVLVIASDGLTMRRETLMGL</sequence>
<dbReference type="InterPro" id="IPR015655">
    <property type="entry name" value="PP2C"/>
</dbReference>
<dbReference type="GO" id="GO:0016020">
    <property type="term" value="C:membrane"/>
    <property type="evidence" value="ECO:0007669"/>
    <property type="project" value="UniProtKB-SubCell"/>
</dbReference>
<dbReference type="SUPFAM" id="SSF81606">
    <property type="entry name" value="PP2C-like"/>
    <property type="match status" value="1"/>
</dbReference>
<dbReference type="SMART" id="SM00332">
    <property type="entry name" value="PP2Cc"/>
    <property type="match status" value="1"/>
</dbReference>
<keyword evidence="6" id="KW-1185">Reference proteome</keyword>
<comment type="subcellular location">
    <subcellularLocation>
        <location evidence="1">Membrane</location>
    </subcellularLocation>
</comment>
<feature type="compositionally biased region" description="Polar residues" evidence="3">
    <location>
        <begin position="100"/>
        <end position="125"/>
    </location>
</feature>
<dbReference type="InterPro" id="IPR036457">
    <property type="entry name" value="PPM-type-like_dom_sf"/>
</dbReference>
<accession>A0A8J8NE05</accession>
<evidence type="ECO:0000313" key="5">
    <source>
        <dbReference type="EMBL" id="TNV73044.1"/>
    </source>
</evidence>
<protein>
    <recommendedName>
        <fullName evidence="4">PPM-type phosphatase domain-containing protein</fullName>
    </recommendedName>
</protein>
<evidence type="ECO:0000313" key="6">
    <source>
        <dbReference type="Proteomes" id="UP000785679"/>
    </source>
</evidence>
<proteinExistence type="predicted"/>
<dbReference type="OrthoDB" id="10264738at2759"/>
<dbReference type="PANTHER" id="PTHR47992">
    <property type="entry name" value="PROTEIN PHOSPHATASE"/>
    <property type="match status" value="1"/>
</dbReference>
<name>A0A8J8NE05_HALGN</name>
<dbReference type="Gene3D" id="3.60.40.10">
    <property type="entry name" value="PPM-type phosphatase domain"/>
    <property type="match status" value="1"/>
</dbReference>
<dbReference type="InterPro" id="IPR001932">
    <property type="entry name" value="PPM-type_phosphatase-like_dom"/>
</dbReference>
<feature type="domain" description="PPM-type phosphatase" evidence="4">
    <location>
        <begin position="1"/>
        <end position="314"/>
    </location>
</feature>
<dbReference type="AlphaFoldDB" id="A0A8J8NE05"/>
<reference evidence="5" key="1">
    <citation type="submission" date="2019-06" db="EMBL/GenBank/DDBJ databases">
        <authorList>
            <person name="Zheng W."/>
        </authorList>
    </citation>
    <scope>NUCLEOTIDE SEQUENCE</scope>
    <source>
        <strain evidence="5">QDHG01</strain>
    </source>
</reference>
<gene>
    <name evidence="5" type="ORF">FGO68_gene17789</name>
</gene>
<comment type="caution">
    <text evidence="5">The sequence shown here is derived from an EMBL/GenBank/DDBJ whole genome shotgun (WGS) entry which is preliminary data.</text>
</comment>
<dbReference type="EMBL" id="RRYP01020070">
    <property type="protein sequence ID" value="TNV73044.1"/>
    <property type="molecule type" value="Genomic_DNA"/>
</dbReference>
<dbReference type="Proteomes" id="UP000785679">
    <property type="component" value="Unassembled WGS sequence"/>
</dbReference>